<comment type="caution">
    <text evidence="2">The sequence shown here is derived from an EMBL/GenBank/DDBJ whole genome shotgun (WGS) entry which is preliminary data.</text>
</comment>
<organism evidence="2 3">
    <name type="scientific">Araneus ventricosus</name>
    <name type="common">Orbweaver spider</name>
    <name type="synonym">Epeira ventricosa</name>
    <dbReference type="NCBI Taxonomy" id="182803"/>
    <lineage>
        <taxon>Eukaryota</taxon>
        <taxon>Metazoa</taxon>
        <taxon>Ecdysozoa</taxon>
        <taxon>Arthropoda</taxon>
        <taxon>Chelicerata</taxon>
        <taxon>Arachnida</taxon>
        <taxon>Araneae</taxon>
        <taxon>Araneomorphae</taxon>
        <taxon>Entelegynae</taxon>
        <taxon>Araneoidea</taxon>
        <taxon>Araneidae</taxon>
        <taxon>Araneus</taxon>
    </lineage>
</organism>
<keyword evidence="3" id="KW-1185">Reference proteome</keyword>
<evidence type="ECO:0000313" key="3">
    <source>
        <dbReference type="Proteomes" id="UP000499080"/>
    </source>
</evidence>
<dbReference type="EMBL" id="BGPR01059297">
    <property type="protein sequence ID" value="GBO35335.1"/>
    <property type="molecule type" value="Genomic_DNA"/>
</dbReference>
<proteinExistence type="predicted"/>
<evidence type="ECO:0000256" key="1">
    <source>
        <dbReference type="SAM" id="MobiDB-lite"/>
    </source>
</evidence>
<sequence length="82" mass="8819">MSQTRARVLKCSMKERFQPKRAVPGISIRNGDASPNAVSGGTDPRSENPTSQMRCHGDAPPQENAFVFLRLCFHGSAFAGAA</sequence>
<reference evidence="2 3" key="1">
    <citation type="journal article" date="2019" name="Sci. Rep.">
        <title>Orb-weaving spider Araneus ventricosus genome elucidates the spidroin gene catalogue.</title>
        <authorList>
            <person name="Kono N."/>
            <person name="Nakamura H."/>
            <person name="Ohtoshi R."/>
            <person name="Moran D.A.P."/>
            <person name="Shinohara A."/>
            <person name="Yoshida Y."/>
            <person name="Fujiwara M."/>
            <person name="Mori M."/>
            <person name="Tomita M."/>
            <person name="Arakawa K."/>
        </authorList>
    </citation>
    <scope>NUCLEOTIDE SEQUENCE [LARGE SCALE GENOMIC DNA]</scope>
</reference>
<evidence type="ECO:0000313" key="2">
    <source>
        <dbReference type="EMBL" id="GBO35335.1"/>
    </source>
</evidence>
<protein>
    <submittedName>
        <fullName evidence="2">Uncharacterized protein</fullName>
    </submittedName>
</protein>
<dbReference type="Proteomes" id="UP000499080">
    <property type="component" value="Unassembled WGS sequence"/>
</dbReference>
<feature type="region of interest" description="Disordered" evidence="1">
    <location>
        <begin position="22"/>
        <end position="59"/>
    </location>
</feature>
<name>A0A4Y2WCZ9_ARAVE</name>
<accession>A0A4Y2WCZ9</accession>
<dbReference type="AlphaFoldDB" id="A0A4Y2WCZ9"/>
<gene>
    <name evidence="2" type="ORF">AVEN_233814_1</name>
</gene>